<dbReference type="Pfam" id="PF11692">
    <property type="entry name" value="DUF3289"/>
    <property type="match status" value="1"/>
</dbReference>
<evidence type="ECO:0000313" key="1">
    <source>
        <dbReference type="EMBL" id="SEM29636.1"/>
    </source>
</evidence>
<evidence type="ECO:0000313" key="2">
    <source>
        <dbReference type="Proteomes" id="UP000198521"/>
    </source>
</evidence>
<accession>A0A1H7X741</accession>
<dbReference type="OrthoDB" id="6717961at2"/>
<proteinExistence type="predicted"/>
<reference evidence="2" key="1">
    <citation type="submission" date="2016-10" db="EMBL/GenBank/DDBJ databases">
        <authorList>
            <person name="Varghese N."/>
            <person name="Submissions S."/>
        </authorList>
    </citation>
    <scope>NUCLEOTIDE SEQUENCE [LARGE SCALE GENOMIC DNA]</scope>
    <source>
        <strain evidence="2">DSM 25232 / NCIMB 14723 / 92V</strain>
    </source>
</reference>
<evidence type="ECO:0008006" key="3">
    <source>
        <dbReference type="Google" id="ProtNLM"/>
    </source>
</evidence>
<dbReference type="InterPro" id="IPR025460">
    <property type="entry name" value="DUF4280"/>
</dbReference>
<dbReference type="EMBL" id="FOAB01000013">
    <property type="protein sequence ID" value="SEM29636.1"/>
    <property type="molecule type" value="Genomic_DNA"/>
</dbReference>
<sequence length="410" mass="46045">MSGQFVKNGATLSCPLCSSDGVLVVSHTEVQLQDTPCATNGDRNKSNLVFGGVCKKWRKSPPPCAGVIAPKQWQGVASNLEIDGEFMLLEDSTIGCATGGVDIVIKDTAQIDVPTDLPESMLQDIEVPFYVERYRIPGLNEDGSAIANDMAYGSGEPSTLIYSEEEIQAYKQEYEQDGFNDTEHIKFANGDRITDKAIYKTEEITEIRPILFNLTRLNFDFMLFDDFRIMAFQLSSGALRENIASMIDKFQNNEGGIYENAELNQAAIESSATERFCAALENDITQRIQNRGGNIAAAEDTSIRWQRRSGASPSFARGEDNNLFRGLTIAVNDVWSYEVSVIEYTKKENGYDIKYEVIYWDHFGLDLPDMQKFYSLGAGFRGWFFLQHVRGYKPFLTKITFEKDFFVPVS</sequence>
<dbReference type="InterPro" id="IPR017483">
    <property type="entry name" value="CHP03034"/>
</dbReference>
<dbReference type="STRING" id="1038014.SAMN04487910_4664"/>
<dbReference type="Proteomes" id="UP000198521">
    <property type="component" value="Unassembled WGS sequence"/>
</dbReference>
<organism evidence="1 2">
    <name type="scientific">Aquimarina amphilecti</name>
    <dbReference type="NCBI Taxonomy" id="1038014"/>
    <lineage>
        <taxon>Bacteria</taxon>
        <taxon>Pseudomonadati</taxon>
        <taxon>Bacteroidota</taxon>
        <taxon>Flavobacteriia</taxon>
        <taxon>Flavobacteriales</taxon>
        <taxon>Flavobacteriaceae</taxon>
        <taxon>Aquimarina</taxon>
    </lineage>
</organism>
<dbReference type="AlphaFoldDB" id="A0A1H7X741"/>
<dbReference type="RefSeq" id="WP_091412862.1">
    <property type="nucleotide sequence ID" value="NZ_FOAB01000013.1"/>
</dbReference>
<protein>
    <recommendedName>
        <fullName evidence="3">DUF3289 family protein</fullName>
    </recommendedName>
</protein>
<keyword evidence="2" id="KW-1185">Reference proteome</keyword>
<gene>
    <name evidence="1" type="ORF">SAMN04487910_4664</name>
</gene>
<dbReference type="Pfam" id="PF14107">
    <property type="entry name" value="DUF4280"/>
    <property type="match status" value="1"/>
</dbReference>
<name>A0A1H7X741_AQUAM</name>